<dbReference type="RefSeq" id="WP_124326762.1">
    <property type="nucleotide sequence ID" value="NZ_BEXT01000001.1"/>
</dbReference>
<keyword evidence="1" id="KW-0812">Transmembrane</keyword>
<feature type="transmembrane region" description="Helical" evidence="1">
    <location>
        <begin position="43"/>
        <end position="64"/>
    </location>
</feature>
<dbReference type="AlphaFoldDB" id="A0A401FQH0"/>
<name>A0A401FQH0_9BACT</name>
<evidence type="ECO:0000313" key="3">
    <source>
        <dbReference type="Proteomes" id="UP000288096"/>
    </source>
</evidence>
<protein>
    <submittedName>
        <fullName evidence="2">Uncharacterized protein</fullName>
    </submittedName>
</protein>
<evidence type="ECO:0000313" key="2">
    <source>
        <dbReference type="EMBL" id="GBC59234.1"/>
    </source>
</evidence>
<proteinExistence type="predicted"/>
<evidence type="ECO:0000256" key="1">
    <source>
        <dbReference type="SAM" id="Phobius"/>
    </source>
</evidence>
<sequence length="78" mass="8670">MDFLDSSLKIPGEIEPLLGVPVLATIPEISRTGQRFRHRLNQIFSAIFIMIGFALFAAFAILSVKGVARTMAFVKNYI</sequence>
<keyword evidence="1" id="KW-1133">Transmembrane helix</keyword>
<reference evidence="3" key="2">
    <citation type="submission" date="2019-01" db="EMBL/GenBank/DDBJ databases">
        <title>Genome sequence of Desulfonema ishimotonii strain Tokyo 01.</title>
        <authorList>
            <person name="Fukui M."/>
        </authorList>
    </citation>
    <scope>NUCLEOTIDE SEQUENCE [LARGE SCALE GENOMIC DNA]</scope>
    <source>
        <strain evidence="3">Tokyo 01</strain>
    </source>
</reference>
<dbReference type="OrthoDB" id="2360475at2"/>
<dbReference type="EMBL" id="BEXT01000001">
    <property type="protein sequence ID" value="GBC59234.1"/>
    <property type="molecule type" value="Genomic_DNA"/>
</dbReference>
<keyword evidence="1" id="KW-0472">Membrane</keyword>
<accession>A0A401FQH0</accession>
<keyword evidence="3" id="KW-1185">Reference proteome</keyword>
<organism evidence="2 3">
    <name type="scientific">Desulfonema ishimotonii</name>
    <dbReference type="NCBI Taxonomy" id="45657"/>
    <lineage>
        <taxon>Bacteria</taxon>
        <taxon>Pseudomonadati</taxon>
        <taxon>Thermodesulfobacteriota</taxon>
        <taxon>Desulfobacteria</taxon>
        <taxon>Desulfobacterales</taxon>
        <taxon>Desulfococcaceae</taxon>
        <taxon>Desulfonema</taxon>
    </lineage>
</organism>
<gene>
    <name evidence="2" type="ORF">DENIS_0170</name>
</gene>
<dbReference type="Proteomes" id="UP000288096">
    <property type="component" value="Unassembled WGS sequence"/>
</dbReference>
<comment type="caution">
    <text evidence="2">The sequence shown here is derived from an EMBL/GenBank/DDBJ whole genome shotgun (WGS) entry which is preliminary data.</text>
</comment>
<reference evidence="3" key="1">
    <citation type="submission" date="2017-11" db="EMBL/GenBank/DDBJ databases">
        <authorList>
            <person name="Watanabe M."/>
            <person name="Kojima H."/>
        </authorList>
    </citation>
    <scope>NUCLEOTIDE SEQUENCE [LARGE SCALE GENOMIC DNA]</scope>
    <source>
        <strain evidence="3">Tokyo 01</strain>
    </source>
</reference>